<organism evidence="1 2">
    <name type="scientific">Plakobranchus ocellatus</name>
    <dbReference type="NCBI Taxonomy" id="259542"/>
    <lineage>
        <taxon>Eukaryota</taxon>
        <taxon>Metazoa</taxon>
        <taxon>Spiralia</taxon>
        <taxon>Lophotrochozoa</taxon>
        <taxon>Mollusca</taxon>
        <taxon>Gastropoda</taxon>
        <taxon>Heterobranchia</taxon>
        <taxon>Euthyneura</taxon>
        <taxon>Panpulmonata</taxon>
        <taxon>Sacoglossa</taxon>
        <taxon>Placobranchoidea</taxon>
        <taxon>Plakobranchidae</taxon>
        <taxon>Plakobranchus</taxon>
    </lineage>
</organism>
<accession>A0AAV3ZMN7</accession>
<sequence length="86" mass="9542">MRSECSSGNWNFGIFMGEKGGQAGRPHDQSITIIRMERFVTGNVDGALIAFGCNNHACNIMDTHIDQRAVCPKQGRETMLVFHISE</sequence>
<evidence type="ECO:0000313" key="2">
    <source>
        <dbReference type="Proteomes" id="UP000735302"/>
    </source>
</evidence>
<reference evidence="1 2" key="1">
    <citation type="journal article" date="2021" name="Elife">
        <title>Chloroplast acquisition without the gene transfer in kleptoplastic sea slugs, Plakobranchus ocellatus.</title>
        <authorList>
            <person name="Maeda T."/>
            <person name="Takahashi S."/>
            <person name="Yoshida T."/>
            <person name="Shimamura S."/>
            <person name="Takaki Y."/>
            <person name="Nagai Y."/>
            <person name="Toyoda A."/>
            <person name="Suzuki Y."/>
            <person name="Arimoto A."/>
            <person name="Ishii H."/>
            <person name="Satoh N."/>
            <person name="Nishiyama T."/>
            <person name="Hasebe M."/>
            <person name="Maruyama T."/>
            <person name="Minagawa J."/>
            <person name="Obokata J."/>
            <person name="Shigenobu S."/>
        </authorList>
    </citation>
    <scope>NUCLEOTIDE SEQUENCE [LARGE SCALE GENOMIC DNA]</scope>
</reference>
<protein>
    <submittedName>
        <fullName evidence="1">Uncharacterized protein</fullName>
    </submittedName>
</protein>
<dbReference type="EMBL" id="BLXT01002484">
    <property type="protein sequence ID" value="GFN95138.1"/>
    <property type="molecule type" value="Genomic_DNA"/>
</dbReference>
<comment type="caution">
    <text evidence="1">The sequence shown here is derived from an EMBL/GenBank/DDBJ whole genome shotgun (WGS) entry which is preliminary data.</text>
</comment>
<proteinExistence type="predicted"/>
<gene>
    <name evidence="1" type="ORF">PoB_002164400</name>
</gene>
<dbReference type="AlphaFoldDB" id="A0AAV3ZMN7"/>
<keyword evidence="2" id="KW-1185">Reference proteome</keyword>
<evidence type="ECO:0000313" key="1">
    <source>
        <dbReference type="EMBL" id="GFN95138.1"/>
    </source>
</evidence>
<name>A0AAV3ZMN7_9GAST</name>
<dbReference type="Proteomes" id="UP000735302">
    <property type="component" value="Unassembled WGS sequence"/>
</dbReference>